<sequence>MSRSERRRLEGSLAPARSLLPVRKGPLPEEERRLLEMPIKLDKGDLFRGGAPQFLHEPPAPALGNVTLSYVEIAGAMDAGRFRCISRDFKGSADPGGSGHGPMAGGPQARGFEAGRREPLRFGPSGGTQVVMLCIGIALNVAQGALAGLTLMMLAVHPWPDEAAPTLLRPMTFAPLVVPMQRVQHVLASFSFLGAADLHAASPSYGSGLVLLIYVGVIITLVLELPTDVGLTIGRERRQAVLVEALDFSQGLNTTMRVAPDGSLVFGQSAEVLEAQPFKDSFMPERLASMQFEPHTRDFFETALSEKQLSFWTSLLWTRAVLATISWVLFTLMQAGWAFTVPPVSIDRSQST</sequence>
<keyword evidence="4" id="KW-1185">Reference proteome</keyword>
<evidence type="ECO:0000256" key="1">
    <source>
        <dbReference type="SAM" id="MobiDB-lite"/>
    </source>
</evidence>
<dbReference type="AlphaFoldDB" id="A0A0M0KAV7"/>
<feature type="transmembrane region" description="Helical" evidence="2">
    <location>
        <begin position="130"/>
        <end position="156"/>
    </location>
</feature>
<dbReference type="EMBL" id="JWZX01000694">
    <property type="protein sequence ID" value="KOO35956.1"/>
    <property type="molecule type" value="Genomic_DNA"/>
</dbReference>
<comment type="caution">
    <text evidence="3">The sequence shown here is derived from an EMBL/GenBank/DDBJ whole genome shotgun (WGS) entry which is preliminary data.</text>
</comment>
<organism evidence="3 4">
    <name type="scientific">Chrysochromulina tobinii</name>
    <dbReference type="NCBI Taxonomy" id="1460289"/>
    <lineage>
        <taxon>Eukaryota</taxon>
        <taxon>Haptista</taxon>
        <taxon>Haptophyta</taxon>
        <taxon>Prymnesiophyceae</taxon>
        <taxon>Prymnesiales</taxon>
        <taxon>Chrysochromulinaceae</taxon>
        <taxon>Chrysochromulina</taxon>
    </lineage>
</organism>
<reference evidence="4" key="1">
    <citation type="journal article" date="2015" name="PLoS Genet.">
        <title>Genome Sequence and Transcriptome Analyses of Chrysochromulina tobin: Metabolic Tools for Enhanced Algal Fitness in the Prominent Order Prymnesiales (Haptophyceae).</title>
        <authorList>
            <person name="Hovde B.T."/>
            <person name="Deodato C.R."/>
            <person name="Hunsperger H.M."/>
            <person name="Ryken S.A."/>
            <person name="Yost W."/>
            <person name="Jha R.K."/>
            <person name="Patterson J."/>
            <person name="Monnat R.J. Jr."/>
            <person name="Barlow S.B."/>
            <person name="Starkenburg S.R."/>
            <person name="Cattolico R.A."/>
        </authorList>
    </citation>
    <scope>NUCLEOTIDE SEQUENCE</scope>
    <source>
        <strain evidence="4">CCMP291</strain>
    </source>
</reference>
<feature type="compositionally biased region" description="Gly residues" evidence="1">
    <location>
        <begin position="94"/>
        <end position="104"/>
    </location>
</feature>
<feature type="transmembrane region" description="Helical" evidence="2">
    <location>
        <begin position="205"/>
        <end position="225"/>
    </location>
</feature>
<gene>
    <name evidence="3" type="ORF">Ctob_014181</name>
</gene>
<feature type="region of interest" description="Disordered" evidence="1">
    <location>
        <begin position="1"/>
        <end position="25"/>
    </location>
</feature>
<name>A0A0M0KAV7_9EUKA</name>
<feature type="transmembrane region" description="Helical" evidence="2">
    <location>
        <begin position="316"/>
        <end position="339"/>
    </location>
</feature>
<keyword evidence="2" id="KW-1133">Transmembrane helix</keyword>
<proteinExistence type="predicted"/>
<keyword evidence="2" id="KW-0472">Membrane</keyword>
<accession>A0A0M0KAV7</accession>
<dbReference type="Proteomes" id="UP000037460">
    <property type="component" value="Unassembled WGS sequence"/>
</dbReference>
<evidence type="ECO:0000313" key="3">
    <source>
        <dbReference type="EMBL" id="KOO35956.1"/>
    </source>
</evidence>
<evidence type="ECO:0000256" key="2">
    <source>
        <dbReference type="SAM" id="Phobius"/>
    </source>
</evidence>
<feature type="region of interest" description="Disordered" evidence="1">
    <location>
        <begin position="92"/>
        <end position="111"/>
    </location>
</feature>
<evidence type="ECO:0000313" key="4">
    <source>
        <dbReference type="Proteomes" id="UP000037460"/>
    </source>
</evidence>
<keyword evidence="2" id="KW-0812">Transmembrane</keyword>
<protein>
    <submittedName>
        <fullName evidence="3">Uncharacterized protein</fullName>
    </submittedName>
</protein>